<name>A0A4R5DUG2_9BACT</name>
<organism evidence="1 2">
    <name type="scientific">Dyadobacter psychrotolerans</name>
    <dbReference type="NCBI Taxonomy" id="2541721"/>
    <lineage>
        <taxon>Bacteria</taxon>
        <taxon>Pseudomonadati</taxon>
        <taxon>Bacteroidota</taxon>
        <taxon>Cytophagia</taxon>
        <taxon>Cytophagales</taxon>
        <taxon>Spirosomataceae</taxon>
        <taxon>Dyadobacter</taxon>
    </lineage>
</organism>
<dbReference type="Pfam" id="PF02482">
    <property type="entry name" value="Ribosomal_S30AE"/>
    <property type="match status" value="1"/>
</dbReference>
<dbReference type="EMBL" id="SMFL01000001">
    <property type="protein sequence ID" value="TDE18099.1"/>
    <property type="molecule type" value="Genomic_DNA"/>
</dbReference>
<gene>
    <name evidence="1" type="ORF">E0F88_00670</name>
</gene>
<sequence>MTIQFNTDKNITGNEEKAAPLVEFLTNDLSRFSDHITRLEVHISDQNGNKDGLNDVRCKIEARMEGKQPIAVSNDADTSSMAVKGASDKLKSALETIVGRARSY</sequence>
<dbReference type="Proteomes" id="UP000294850">
    <property type="component" value="Unassembled WGS sequence"/>
</dbReference>
<dbReference type="Gene3D" id="3.30.160.100">
    <property type="entry name" value="Ribosome hibernation promotion factor-like"/>
    <property type="match status" value="1"/>
</dbReference>
<reference evidence="1 2" key="1">
    <citation type="submission" date="2019-03" db="EMBL/GenBank/DDBJ databases">
        <title>Dyadobacter AR-3-6 sp. nov., isolated from arctic soil.</title>
        <authorList>
            <person name="Chaudhary D.K."/>
        </authorList>
    </citation>
    <scope>NUCLEOTIDE SEQUENCE [LARGE SCALE GENOMIC DNA]</scope>
    <source>
        <strain evidence="1 2">AR-3-6</strain>
    </source>
</reference>
<evidence type="ECO:0000313" key="2">
    <source>
        <dbReference type="Proteomes" id="UP000294850"/>
    </source>
</evidence>
<protein>
    <submittedName>
        <fullName evidence="1">HPF/RaiA family ribosome-associated protein</fullName>
    </submittedName>
</protein>
<evidence type="ECO:0000313" key="1">
    <source>
        <dbReference type="EMBL" id="TDE18099.1"/>
    </source>
</evidence>
<dbReference type="InterPro" id="IPR036567">
    <property type="entry name" value="RHF-like"/>
</dbReference>
<dbReference type="InterPro" id="IPR003489">
    <property type="entry name" value="RHF/RaiA"/>
</dbReference>
<dbReference type="OrthoDB" id="121633at2"/>
<dbReference type="SUPFAM" id="SSF69754">
    <property type="entry name" value="Ribosome binding protein Y (YfiA homologue)"/>
    <property type="match status" value="1"/>
</dbReference>
<dbReference type="AlphaFoldDB" id="A0A4R5DUG2"/>
<keyword evidence="2" id="KW-1185">Reference proteome</keyword>
<dbReference type="RefSeq" id="WP_131955682.1">
    <property type="nucleotide sequence ID" value="NZ_SMFL01000001.1"/>
</dbReference>
<proteinExistence type="predicted"/>
<accession>A0A4R5DUG2</accession>
<comment type="caution">
    <text evidence="1">The sequence shown here is derived from an EMBL/GenBank/DDBJ whole genome shotgun (WGS) entry which is preliminary data.</text>
</comment>